<dbReference type="InterPro" id="IPR003280">
    <property type="entry name" value="2pore_dom_K_chnl"/>
</dbReference>
<dbReference type="GO" id="GO:0015271">
    <property type="term" value="F:outward rectifier potassium channel activity"/>
    <property type="evidence" value="ECO:0007669"/>
    <property type="project" value="TreeGrafter"/>
</dbReference>
<evidence type="ECO:0000256" key="9">
    <source>
        <dbReference type="SAM" id="Phobius"/>
    </source>
</evidence>
<dbReference type="SUPFAM" id="SSF81324">
    <property type="entry name" value="Voltage-gated potassium channels"/>
    <property type="match status" value="2"/>
</dbReference>
<dbReference type="VEuPathDB" id="FungiDB:Z519_11516"/>
<feature type="transmembrane region" description="Helical" evidence="9">
    <location>
        <begin position="430"/>
        <end position="449"/>
    </location>
</feature>
<dbReference type="GO" id="GO:0005886">
    <property type="term" value="C:plasma membrane"/>
    <property type="evidence" value="ECO:0007669"/>
    <property type="project" value="TreeGrafter"/>
</dbReference>
<feature type="transmembrane region" description="Helical" evidence="9">
    <location>
        <begin position="161"/>
        <end position="184"/>
    </location>
</feature>
<feature type="transmembrane region" description="Helical" evidence="9">
    <location>
        <begin position="204"/>
        <end position="222"/>
    </location>
</feature>
<dbReference type="PANTHER" id="PTHR11003">
    <property type="entry name" value="POTASSIUM CHANNEL, SUBFAMILY K"/>
    <property type="match status" value="1"/>
</dbReference>
<feature type="transmembrane region" description="Helical" evidence="9">
    <location>
        <begin position="91"/>
        <end position="112"/>
    </location>
</feature>
<organism evidence="11 12">
    <name type="scientific">Cladophialophora bantiana (strain ATCC 10958 / CBS 173.52 / CDC B-1940 / NIH 8579)</name>
    <name type="common">Xylohypha bantiana</name>
    <dbReference type="NCBI Taxonomy" id="1442370"/>
    <lineage>
        <taxon>Eukaryota</taxon>
        <taxon>Fungi</taxon>
        <taxon>Dikarya</taxon>
        <taxon>Ascomycota</taxon>
        <taxon>Pezizomycotina</taxon>
        <taxon>Eurotiomycetes</taxon>
        <taxon>Chaetothyriomycetidae</taxon>
        <taxon>Chaetothyriales</taxon>
        <taxon>Herpotrichiellaceae</taxon>
        <taxon>Cladophialophora</taxon>
    </lineage>
</organism>
<dbReference type="GeneID" id="27704444"/>
<name>A0A0D2ECS0_CLAB1</name>
<dbReference type="PANTHER" id="PTHR11003:SF301">
    <property type="entry name" value="POTASSIUM CHANNEL PROTEIN"/>
    <property type="match status" value="1"/>
</dbReference>
<feature type="transmembrane region" description="Helical" evidence="9">
    <location>
        <begin position="119"/>
        <end position="141"/>
    </location>
</feature>
<evidence type="ECO:0000256" key="4">
    <source>
        <dbReference type="ARBA" id="ARBA00022989"/>
    </source>
</evidence>
<dbReference type="EMBL" id="KN847001">
    <property type="protein sequence ID" value="KIW87931.1"/>
    <property type="molecule type" value="Genomic_DNA"/>
</dbReference>
<evidence type="ECO:0000259" key="10">
    <source>
        <dbReference type="Pfam" id="PF07885"/>
    </source>
</evidence>
<comment type="subcellular location">
    <subcellularLocation>
        <location evidence="1">Membrane</location>
        <topology evidence="1">Multi-pass membrane protein</topology>
    </subcellularLocation>
</comment>
<evidence type="ECO:0000256" key="6">
    <source>
        <dbReference type="ARBA" id="ARBA00023136"/>
    </source>
</evidence>
<dbReference type="GO" id="GO:0022841">
    <property type="term" value="F:potassium ion leak channel activity"/>
    <property type="evidence" value="ECO:0007669"/>
    <property type="project" value="TreeGrafter"/>
</dbReference>
<accession>A0A0D2ECS0</accession>
<feature type="compositionally biased region" description="Polar residues" evidence="8">
    <location>
        <begin position="712"/>
        <end position="722"/>
    </location>
</feature>
<dbReference type="AlphaFoldDB" id="A0A0D2ECS0"/>
<dbReference type="GO" id="GO:0030322">
    <property type="term" value="P:stabilization of membrane potential"/>
    <property type="evidence" value="ECO:0007669"/>
    <property type="project" value="TreeGrafter"/>
</dbReference>
<keyword evidence="5" id="KW-0406">Ion transport</keyword>
<feature type="transmembrane region" description="Helical" evidence="9">
    <location>
        <begin position="399"/>
        <end position="418"/>
    </location>
</feature>
<dbReference type="InterPro" id="IPR013099">
    <property type="entry name" value="K_chnl_dom"/>
</dbReference>
<feature type="region of interest" description="Disordered" evidence="8">
    <location>
        <begin position="1"/>
        <end position="36"/>
    </location>
</feature>
<feature type="transmembrane region" description="Helical" evidence="9">
    <location>
        <begin position="228"/>
        <end position="248"/>
    </location>
</feature>
<evidence type="ECO:0000256" key="7">
    <source>
        <dbReference type="ARBA" id="ARBA00023303"/>
    </source>
</evidence>
<evidence type="ECO:0000256" key="1">
    <source>
        <dbReference type="ARBA" id="ARBA00004141"/>
    </source>
</evidence>
<dbReference type="Gene3D" id="1.10.287.70">
    <property type="match status" value="2"/>
</dbReference>
<dbReference type="Proteomes" id="UP000053789">
    <property type="component" value="Unassembled WGS sequence"/>
</dbReference>
<evidence type="ECO:0000256" key="3">
    <source>
        <dbReference type="ARBA" id="ARBA00022692"/>
    </source>
</evidence>
<feature type="region of interest" description="Disordered" evidence="8">
    <location>
        <begin position="694"/>
        <end position="722"/>
    </location>
</feature>
<feature type="compositionally biased region" description="Basic and acidic residues" evidence="8">
    <location>
        <begin position="619"/>
        <end position="647"/>
    </location>
</feature>
<keyword evidence="3 9" id="KW-0812">Transmembrane</keyword>
<evidence type="ECO:0000256" key="5">
    <source>
        <dbReference type="ARBA" id="ARBA00023065"/>
    </source>
</evidence>
<evidence type="ECO:0000256" key="2">
    <source>
        <dbReference type="ARBA" id="ARBA00022448"/>
    </source>
</evidence>
<feature type="transmembrane region" description="Helical" evidence="9">
    <location>
        <begin position="369"/>
        <end position="390"/>
    </location>
</feature>
<keyword evidence="2" id="KW-0813">Transport</keyword>
<keyword evidence="6 9" id="KW-0472">Membrane</keyword>
<feature type="transmembrane region" description="Helical" evidence="9">
    <location>
        <begin position="260"/>
        <end position="283"/>
    </location>
</feature>
<feature type="domain" description="Potassium channel" evidence="10">
    <location>
        <begin position="211"/>
        <end position="282"/>
    </location>
</feature>
<dbReference type="Pfam" id="PF07885">
    <property type="entry name" value="Ion_trans_2"/>
    <property type="match status" value="2"/>
</dbReference>
<feature type="compositionally biased region" description="Basic and acidic residues" evidence="8">
    <location>
        <begin position="694"/>
        <end position="709"/>
    </location>
</feature>
<sequence length="722" mass="81601">MSNSRPDESFGNEDQPDHLRHKPCCDADSDEDENNHVQPATWGYANMVFPLLAGTFGPLANAFSICAMTENWTVQVTNTEYRLNIKHLPRLIAANAVSLVLALTANLALLLHMARRLRFAVAQSITILGFWCASILLLGPIAKVAYDLHSAQGRNYVLSQAYYYAIFAAGLYQLISYILCVTVYGACKGHYGYEFKLTTAQRTLMLQTIVFLAYLLLWALVYSKVEGWTYLDAVFFADFTALTIGIGSPFVPTTHLGRSLLFPFAFSSILVLGIVVGSIRTLVLDRTEVDLASLMTEKTRQRVLKRIAKASQAAQSGKKRGKVIGLSEEIAAILTRNPRAHKIGEMELHHAEFEAMRRVQHLASLKKRWFRLFASTLAFALLWTVGALVFTKTEESQNWSYFVALYFSYTSLLTIGYGDFQPTSNSGKPWFVFWTLMAVPTLTILISNMSDTVVKVAKEFTIWIGEVTILPSENRGIMDRLKLGLYKSTLGLIPLDLSSDRPADNRGDDEARDIERFQELNPRLFKVRRQQIAEDLTLSNMHGRAEEKTSGDNIGSNEDYYGRLLVSHIRKVWNDVKATPHKKYSYAEWAFYLSLLGEGENDNRHYRRPQAEGIQRYPSLKERFDAQQKGRGSQERRTPSKPSHDPDQQSDTQITKWSWMGRDSPLMADKPESEWLLNKLLARLQDGLRQHGQECLRKVDGDPRTETEQRVGPSSSINPNAA</sequence>
<evidence type="ECO:0000256" key="8">
    <source>
        <dbReference type="SAM" id="MobiDB-lite"/>
    </source>
</evidence>
<keyword evidence="12" id="KW-1185">Reference proteome</keyword>
<dbReference type="RefSeq" id="XP_016614600.1">
    <property type="nucleotide sequence ID" value="XM_016769227.1"/>
</dbReference>
<keyword evidence="4 9" id="KW-1133">Transmembrane helix</keyword>
<proteinExistence type="predicted"/>
<keyword evidence="7" id="KW-0407">Ion channel</keyword>
<feature type="region of interest" description="Disordered" evidence="8">
    <location>
        <begin position="609"/>
        <end position="660"/>
    </location>
</feature>
<feature type="domain" description="Potassium channel" evidence="10">
    <location>
        <begin position="380"/>
        <end position="454"/>
    </location>
</feature>
<protein>
    <recommendedName>
        <fullName evidence="10">Potassium channel domain-containing protein</fullName>
    </recommendedName>
</protein>
<dbReference type="HOGENOM" id="CLU_013394_0_0_1"/>
<reference evidence="11" key="1">
    <citation type="submission" date="2015-01" db="EMBL/GenBank/DDBJ databases">
        <title>The Genome Sequence of Cladophialophora bantiana CBS 173.52.</title>
        <authorList>
            <consortium name="The Broad Institute Genomics Platform"/>
            <person name="Cuomo C."/>
            <person name="de Hoog S."/>
            <person name="Gorbushina A."/>
            <person name="Stielow B."/>
            <person name="Teixiera M."/>
            <person name="Abouelleil A."/>
            <person name="Chapman S.B."/>
            <person name="Priest M."/>
            <person name="Young S.K."/>
            <person name="Wortman J."/>
            <person name="Nusbaum C."/>
            <person name="Birren B."/>
        </authorList>
    </citation>
    <scope>NUCLEOTIDE SEQUENCE [LARGE SCALE GENOMIC DNA]</scope>
    <source>
        <strain evidence="11">CBS 173.52</strain>
    </source>
</reference>
<dbReference type="OrthoDB" id="297496at2759"/>
<gene>
    <name evidence="11" type="ORF">Z519_11516</name>
</gene>
<evidence type="ECO:0000313" key="11">
    <source>
        <dbReference type="EMBL" id="KIW87931.1"/>
    </source>
</evidence>
<evidence type="ECO:0000313" key="12">
    <source>
        <dbReference type="Proteomes" id="UP000053789"/>
    </source>
</evidence>